<name>A0ABU5NV65_9GAMM</name>
<evidence type="ECO:0000256" key="1">
    <source>
        <dbReference type="SAM" id="MobiDB-lite"/>
    </source>
</evidence>
<feature type="region of interest" description="Disordered" evidence="1">
    <location>
        <begin position="1"/>
        <end position="40"/>
    </location>
</feature>
<evidence type="ECO:0000313" key="3">
    <source>
        <dbReference type="Proteomes" id="UP001305746"/>
    </source>
</evidence>
<feature type="compositionally biased region" description="Low complexity" evidence="1">
    <location>
        <begin position="29"/>
        <end position="40"/>
    </location>
</feature>
<evidence type="ECO:0000313" key="2">
    <source>
        <dbReference type="EMBL" id="MEA1079671.1"/>
    </source>
</evidence>
<organism evidence="2 3">
    <name type="scientific">Marinobacter qingdaonensis</name>
    <dbReference type="NCBI Taxonomy" id="3108486"/>
    <lineage>
        <taxon>Bacteria</taxon>
        <taxon>Pseudomonadati</taxon>
        <taxon>Pseudomonadota</taxon>
        <taxon>Gammaproteobacteria</taxon>
        <taxon>Pseudomonadales</taxon>
        <taxon>Marinobacteraceae</taxon>
        <taxon>Marinobacter</taxon>
    </lineage>
</organism>
<reference evidence="2 3" key="1">
    <citation type="submission" date="2023-12" db="EMBL/GenBank/DDBJ databases">
        <title>Marinobacter qingdaonensis sp. nov., isolated from the intertidal sediment of Qingdao, PR China.</title>
        <authorList>
            <person name="Li Y."/>
        </authorList>
    </citation>
    <scope>NUCLEOTIDE SEQUENCE [LARGE SCALE GENOMIC DNA]</scope>
    <source>
        <strain evidence="2 3">ASW11-75</strain>
    </source>
</reference>
<comment type="caution">
    <text evidence="2">The sequence shown here is derived from an EMBL/GenBank/DDBJ whole genome shotgun (WGS) entry which is preliminary data.</text>
</comment>
<accession>A0ABU5NV65</accession>
<keyword evidence="3" id="KW-1185">Reference proteome</keyword>
<dbReference type="Proteomes" id="UP001305746">
    <property type="component" value="Unassembled WGS sequence"/>
</dbReference>
<proteinExistence type="predicted"/>
<protein>
    <submittedName>
        <fullName evidence="2">2-isopropylmalate synthase</fullName>
    </submittedName>
</protein>
<sequence length="187" mass="19215">MANLQALMESPAGDKRPSTPDAAVQSAKAPVAETTEPAVPVAPATEPVPVLNLNVWVGERVALVAGLSSDASLRLQQTLATNILRSLGEASAQSHGNLRWPVFNNLRAPGNSLTDLRAVMAHVLAGAEGRKVIALGVAPAEESGAGGLQHIAGIEPAIAYPHTLAELAVSPTLKRGLWQAIKALAGP</sequence>
<gene>
    <name evidence="2" type="ORF">U5822_03260</name>
</gene>
<dbReference type="RefSeq" id="WP_322854184.1">
    <property type="nucleotide sequence ID" value="NZ_JAYDCJ010000001.1"/>
</dbReference>
<dbReference type="EMBL" id="JAYDCJ010000001">
    <property type="protein sequence ID" value="MEA1079671.1"/>
    <property type="molecule type" value="Genomic_DNA"/>
</dbReference>